<dbReference type="PROSITE" id="PS50003">
    <property type="entry name" value="PH_DOMAIN"/>
    <property type="match status" value="1"/>
</dbReference>
<dbReference type="Gene3D" id="2.30.29.30">
    <property type="entry name" value="Pleckstrin-homology domain (PH domain)/Phosphotyrosine-binding domain (PTB)"/>
    <property type="match status" value="1"/>
</dbReference>
<dbReference type="SMART" id="SM00233">
    <property type="entry name" value="PH"/>
    <property type="match status" value="1"/>
</dbReference>
<sequence length="554" mass="63218">MTPDLLNFKKGWMSMLDKHGEWRKHWFVLTDASLRYYRDSDAEERDDPDGEIDLQYCAKVSEFDVDKNFGFQIHTREAVFTLSAVTSGIRRNWVEVLRKSALPSISSDITQMADSSTDKENPPYRPLPSPRRRSLRQTHGDPPEMSVAAPALCDYAELAPHSSPSANEEEEEGCSREQHRRLESRTRWFQTETCKKDSSGSPWDTVVLKRGNSPASPISPTFPTNPTPPASPKSTTFPTNPALPASLTPPAFQSEEDIERTWVEFERLLLTGTELPSQIISLGDPTANQTLQKEGASLRQQLVSLQGDGGGGGESGHCGPQAPCGRSLEAMERAHRQALEELQKQHEREMRELEREKDRLLREETQATAQAMEALKKAHKEELEQELESVRRQAGGSTDTQTLHREQRSETQALQRELDSLSDRYSHKCLELNRAEQSSGEREREISRMEREMGQLRKENQELQALSSSELEMLLRVKENELQYLHREISCLRDELHSLNKEKRSACDRYKEVYVELSRMKSRSEQEIEALKEHLKLAMAALQEGQELENSLEH</sequence>
<dbReference type="SUPFAM" id="SSF50729">
    <property type="entry name" value="PH domain-like"/>
    <property type="match status" value="1"/>
</dbReference>
<evidence type="ECO:0000256" key="3">
    <source>
        <dbReference type="ARBA" id="ARBA00022553"/>
    </source>
</evidence>
<gene>
    <name evidence="9" type="ORF">AGOR_G00198950</name>
</gene>
<evidence type="ECO:0000256" key="4">
    <source>
        <dbReference type="ARBA" id="ARBA00023054"/>
    </source>
</evidence>
<keyword evidence="4" id="KW-0175">Coiled coil</keyword>
<reference evidence="9" key="1">
    <citation type="submission" date="2021-01" db="EMBL/GenBank/DDBJ databases">
        <authorList>
            <person name="Zahm M."/>
            <person name="Roques C."/>
            <person name="Cabau C."/>
            <person name="Klopp C."/>
            <person name="Donnadieu C."/>
            <person name="Jouanno E."/>
            <person name="Lampietro C."/>
            <person name="Louis A."/>
            <person name="Herpin A."/>
            <person name="Echchiki A."/>
            <person name="Berthelot C."/>
            <person name="Parey E."/>
            <person name="Roest-Crollius H."/>
            <person name="Braasch I."/>
            <person name="Postlethwait J."/>
            <person name="Bobe J."/>
            <person name="Montfort J."/>
            <person name="Bouchez O."/>
            <person name="Begum T."/>
            <person name="Mejri S."/>
            <person name="Adams A."/>
            <person name="Chen W.-J."/>
            <person name="Guiguen Y."/>
        </authorList>
    </citation>
    <scope>NUCLEOTIDE SEQUENCE</scope>
    <source>
        <tissue evidence="9">Blood</tissue>
    </source>
</reference>
<feature type="compositionally biased region" description="Basic and acidic residues" evidence="7">
    <location>
        <begin position="173"/>
        <end position="182"/>
    </location>
</feature>
<accession>A0A8T3CNP0</accession>
<feature type="domain" description="PH" evidence="8">
    <location>
        <begin position="6"/>
        <end position="102"/>
    </location>
</feature>
<dbReference type="InterPro" id="IPR052223">
    <property type="entry name" value="Actin_Cytoskeleton_Reg"/>
</dbReference>
<dbReference type="AlphaFoldDB" id="A0A8T3CNP0"/>
<feature type="region of interest" description="Disordered" evidence="7">
    <location>
        <begin position="108"/>
        <end position="146"/>
    </location>
</feature>
<name>A0A8T3CNP0_9TELE</name>
<dbReference type="PANTHER" id="PTHR17271">
    <property type="entry name" value="PLECKSTRIN HOMOLOGY PH DOMAIN-CONTAINING PROTEIN"/>
    <property type="match status" value="1"/>
</dbReference>
<evidence type="ECO:0000256" key="7">
    <source>
        <dbReference type="SAM" id="MobiDB-lite"/>
    </source>
</evidence>
<dbReference type="EMBL" id="JAERUA010000019">
    <property type="protein sequence ID" value="KAI1886743.1"/>
    <property type="molecule type" value="Genomic_DNA"/>
</dbReference>
<keyword evidence="6" id="KW-0206">Cytoskeleton</keyword>
<keyword evidence="2" id="KW-0963">Cytoplasm</keyword>
<evidence type="ECO:0000256" key="5">
    <source>
        <dbReference type="ARBA" id="ARBA00023203"/>
    </source>
</evidence>
<dbReference type="InterPro" id="IPR011993">
    <property type="entry name" value="PH-like_dom_sf"/>
</dbReference>
<keyword evidence="5" id="KW-0009">Actin-binding</keyword>
<evidence type="ECO:0000256" key="1">
    <source>
        <dbReference type="ARBA" id="ARBA00004245"/>
    </source>
</evidence>
<feature type="region of interest" description="Disordered" evidence="7">
    <location>
        <begin position="210"/>
        <end position="237"/>
    </location>
</feature>
<proteinExistence type="predicted"/>
<dbReference type="FunFam" id="2.30.29.30:FF:000133">
    <property type="entry name" value="myosin phosphatase Rho-interacting protein isoform X1"/>
    <property type="match status" value="1"/>
</dbReference>
<comment type="subcellular location">
    <subcellularLocation>
        <location evidence="1">Cytoplasm</location>
        <location evidence="1">Cytoskeleton</location>
    </subcellularLocation>
</comment>
<dbReference type="OrthoDB" id="9942268at2759"/>
<feature type="region of interest" description="Disordered" evidence="7">
    <location>
        <begin position="381"/>
        <end position="413"/>
    </location>
</feature>
<dbReference type="Proteomes" id="UP000829720">
    <property type="component" value="Unassembled WGS sequence"/>
</dbReference>
<feature type="compositionally biased region" description="Polar residues" evidence="7">
    <location>
        <begin position="213"/>
        <end position="222"/>
    </location>
</feature>
<evidence type="ECO:0000313" key="10">
    <source>
        <dbReference type="Proteomes" id="UP000829720"/>
    </source>
</evidence>
<organism evidence="9 10">
    <name type="scientific">Albula goreensis</name>
    <dbReference type="NCBI Taxonomy" id="1534307"/>
    <lineage>
        <taxon>Eukaryota</taxon>
        <taxon>Metazoa</taxon>
        <taxon>Chordata</taxon>
        <taxon>Craniata</taxon>
        <taxon>Vertebrata</taxon>
        <taxon>Euteleostomi</taxon>
        <taxon>Actinopterygii</taxon>
        <taxon>Neopterygii</taxon>
        <taxon>Teleostei</taxon>
        <taxon>Albuliformes</taxon>
        <taxon>Albulidae</taxon>
        <taxon>Albula</taxon>
    </lineage>
</organism>
<evidence type="ECO:0000259" key="8">
    <source>
        <dbReference type="PROSITE" id="PS50003"/>
    </source>
</evidence>
<feature type="region of interest" description="Disordered" evidence="7">
    <location>
        <begin position="159"/>
        <end position="182"/>
    </location>
</feature>
<dbReference type="InterPro" id="IPR001849">
    <property type="entry name" value="PH_domain"/>
</dbReference>
<dbReference type="Pfam" id="PF00169">
    <property type="entry name" value="PH"/>
    <property type="match status" value="1"/>
</dbReference>
<keyword evidence="3" id="KW-0597">Phosphoprotein</keyword>
<evidence type="ECO:0000256" key="2">
    <source>
        <dbReference type="ARBA" id="ARBA00022490"/>
    </source>
</evidence>
<protein>
    <recommendedName>
        <fullName evidence="8">PH domain-containing protein</fullName>
    </recommendedName>
</protein>
<dbReference type="GO" id="GO:0051015">
    <property type="term" value="F:actin filament binding"/>
    <property type="evidence" value="ECO:0007669"/>
    <property type="project" value="TreeGrafter"/>
</dbReference>
<evidence type="ECO:0000313" key="9">
    <source>
        <dbReference type="EMBL" id="KAI1886743.1"/>
    </source>
</evidence>
<keyword evidence="10" id="KW-1185">Reference proteome</keyword>
<dbReference type="GO" id="GO:1900026">
    <property type="term" value="P:positive regulation of substrate adhesion-dependent cell spreading"/>
    <property type="evidence" value="ECO:0007669"/>
    <property type="project" value="TreeGrafter"/>
</dbReference>
<comment type="caution">
    <text evidence="9">The sequence shown here is derived from an EMBL/GenBank/DDBJ whole genome shotgun (WGS) entry which is preliminary data.</text>
</comment>
<dbReference type="GO" id="GO:0015629">
    <property type="term" value="C:actin cytoskeleton"/>
    <property type="evidence" value="ECO:0007669"/>
    <property type="project" value="TreeGrafter"/>
</dbReference>
<evidence type="ECO:0000256" key="6">
    <source>
        <dbReference type="ARBA" id="ARBA00023212"/>
    </source>
</evidence>
<dbReference type="PANTHER" id="PTHR17271:SF10">
    <property type="entry name" value="TRIO AND F-ACTIN-BINDING PROTEIN"/>
    <property type="match status" value="1"/>
</dbReference>